<accession>A0ACB9FBH7</accession>
<comment type="caution">
    <text evidence="1">The sequence shown here is derived from an EMBL/GenBank/DDBJ whole genome shotgun (WGS) entry which is preliminary data.</text>
</comment>
<dbReference type="Proteomes" id="UP001055811">
    <property type="component" value="Linkage Group LG03"/>
</dbReference>
<sequence>MFNRRSPICVITSFLSLLSITLVMTIIRGSDGSMAVCNSSTMAECQVFEDEEQEFMMDTEEHKRMLATAQSDNLVYNKALIPPNLACHGNDNGCVGLKIKYNVARRQCEKLHDRCK</sequence>
<organism evidence="1 2">
    <name type="scientific">Cichorium intybus</name>
    <name type="common">Chicory</name>
    <dbReference type="NCBI Taxonomy" id="13427"/>
    <lineage>
        <taxon>Eukaryota</taxon>
        <taxon>Viridiplantae</taxon>
        <taxon>Streptophyta</taxon>
        <taxon>Embryophyta</taxon>
        <taxon>Tracheophyta</taxon>
        <taxon>Spermatophyta</taxon>
        <taxon>Magnoliopsida</taxon>
        <taxon>eudicotyledons</taxon>
        <taxon>Gunneridae</taxon>
        <taxon>Pentapetalae</taxon>
        <taxon>asterids</taxon>
        <taxon>campanulids</taxon>
        <taxon>Asterales</taxon>
        <taxon>Asteraceae</taxon>
        <taxon>Cichorioideae</taxon>
        <taxon>Cichorieae</taxon>
        <taxon>Cichoriinae</taxon>
        <taxon>Cichorium</taxon>
    </lineage>
</organism>
<protein>
    <submittedName>
        <fullName evidence="1">Uncharacterized protein</fullName>
    </submittedName>
</protein>
<dbReference type="EMBL" id="CM042011">
    <property type="protein sequence ID" value="KAI3768495.1"/>
    <property type="molecule type" value="Genomic_DNA"/>
</dbReference>
<proteinExistence type="predicted"/>
<name>A0ACB9FBH7_CICIN</name>
<keyword evidence="2" id="KW-1185">Reference proteome</keyword>
<evidence type="ECO:0000313" key="1">
    <source>
        <dbReference type="EMBL" id="KAI3768495.1"/>
    </source>
</evidence>
<reference evidence="2" key="1">
    <citation type="journal article" date="2022" name="Mol. Ecol. Resour.">
        <title>The genomes of chicory, endive, great burdock and yacon provide insights into Asteraceae palaeo-polyploidization history and plant inulin production.</title>
        <authorList>
            <person name="Fan W."/>
            <person name="Wang S."/>
            <person name="Wang H."/>
            <person name="Wang A."/>
            <person name="Jiang F."/>
            <person name="Liu H."/>
            <person name="Zhao H."/>
            <person name="Xu D."/>
            <person name="Zhang Y."/>
        </authorList>
    </citation>
    <scope>NUCLEOTIDE SEQUENCE [LARGE SCALE GENOMIC DNA]</scope>
    <source>
        <strain evidence="2">cv. Punajuju</strain>
    </source>
</reference>
<gene>
    <name evidence="1" type="ORF">L2E82_19220</name>
</gene>
<evidence type="ECO:0000313" key="2">
    <source>
        <dbReference type="Proteomes" id="UP001055811"/>
    </source>
</evidence>
<reference evidence="1 2" key="2">
    <citation type="journal article" date="2022" name="Mol. Ecol. Resour.">
        <title>The genomes of chicory, endive, great burdock and yacon provide insights into Asteraceae paleo-polyploidization history and plant inulin production.</title>
        <authorList>
            <person name="Fan W."/>
            <person name="Wang S."/>
            <person name="Wang H."/>
            <person name="Wang A."/>
            <person name="Jiang F."/>
            <person name="Liu H."/>
            <person name="Zhao H."/>
            <person name="Xu D."/>
            <person name="Zhang Y."/>
        </authorList>
    </citation>
    <scope>NUCLEOTIDE SEQUENCE [LARGE SCALE GENOMIC DNA]</scope>
    <source>
        <strain evidence="2">cv. Punajuju</strain>
        <tissue evidence="1">Leaves</tissue>
    </source>
</reference>